<organism evidence="1 2">
    <name type="scientific">Sphaerotilus natans subsp. natans DSM 6575</name>
    <dbReference type="NCBI Taxonomy" id="1286631"/>
    <lineage>
        <taxon>Bacteria</taxon>
        <taxon>Pseudomonadati</taxon>
        <taxon>Pseudomonadota</taxon>
        <taxon>Betaproteobacteria</taxon>
        <taxon>Burkholderiales</taxon>
        <taxon>Sphaerotilaceae</taxon>
        <taxon>Sphaerotilus</taxon>
    </lineage>
</organism>
<dbReference type="AlphaFoldDB" id="A0A059KM99"/>
<dbReference type="Proteomes" id="UP000026714">
    <property type="component" value="Unassembled WGS sequence"/>
</dbReference>
<evidence type="ECO:0000313" key="1">
    <source>
        <dbReference type="EMBL" id="KDB52561.1"/>
    </source>
</evidence>
<evidence type="ECO:0000313" key="2">
    <source>
        <dbReference type="Proteomes" id="UP000026714"/>
    </source>
</evidence>
<name>A0A059KM99_9BURK</name>
<dbReference type="EMBL" id="AZRA01000047">
    <property type="protein sequence ID" value="KDB52561.1"/>
    <property type="molecule type" value="Genomic_DNA"/>
</dbReference>
<accession>A0A059KM99</accession>
<proteinExistence type="predicted"/>
<sequence length="38" mass="4391">MTNNYLNWQRFGTNLSHYPTITDAHKVQLITVAAMPNE</sequence>
<protein>
    <submittedName>
        <fullName evidence="1">Uncharacterized protein</fullName>
    </submittedName>
</protein>
<gene>
    <name evidence="1" type="ORF">X805_17810</name>
</gene>
<keyword evidence="2" id="KW-1185">Reference proteome</keyword>
<comment type="caution">
    <text evidence="1">The sequence shown here is derived from an EMBL/GenBank/DDBJ whole genome shotgun (WGS) entry which is preliminary data.</text>
</comment>
<reference evidence="1 2" key="1">
    <citation type="journal article" date="2014" name="FEMS Microbiol. Ecol.">
        <title>Sphaerotilus natans encrusted with nanoball-shaped Fe(III) oxide minerals formed by nitrate-reducing mixotrophic Fe(II) oxidation.</title>
        <authorList>
            <person name="Park S."/>
            <person name="Kim D.H."/>
            <person name="Lee J.H."/>
            <person name="Hur H.G."/>
        </authorList>
    </citation>
    <scope>NUCLEOTIDE SEQUENCE [LARGE SCALE GENOMIC DNA]</scope>
    <source>
        <strain evidence="1 2">DSM 6575</strain>
    </source>
</reference>